<dbReference type="PANTHER" id="PTHR43065">
    <property type="entry name" value="SENSOR HISTIDINE KINASE"/>
    <property type="match status" value="1"/>
</dbReference>
<dbReference type="InterPro" id="IPR029016">
    <property type="entry name" value="GAF-like_dom_sf"/>
</dbReference>
<dbReference type="RefSeq" id="WP_243405350.1">
    <property type="nucleotide sequence ID" value="NZ_PUGF01000006.1"/>
</dbReference>
<proteinExistence type="predicted"/>
<comment type="caution">
    <text evidence="6">The sequence shown here is derived from an EMBL/GenBank/DDBJ whole genome shotgun (WGS) entry which is preliminary data.</text>
</comment>
<dbReference type="GO" id="GO:0000155">
    <property type="term" value="F:phosphorelay sensor kinase activity"/>
    <property type="evidence" value="ECO:0007669"/>
    <property type="project" value="InterPro"/>
</dbReference>
<feature type="domain" description="Histidine kinase" evidence="5">
    <location>
        <begin position="216"/>
        <end position="447"/>
    </location>
</feature>
<evidence type="ECO:0000256" key="3">
    <source>
        <dbReference type="ARBA" id="ARBA00022553"/>
    </source>
</evidence>
<dbReference type="SUPFAM" id="SSF55781">
    <property type="entry name" value="GAF domain-like"/>
    <property type="match status" value="1"/>
</dbReference>
<dbReference type="PRINTS" id="PR00344">
    <property type="entry name" value="BCTRLSENSOR"/>
</dbReference>
<dbReference type="CDD" id="cd00075">
    <property type="entry name" value="HATPase"/>
    <property type="match status" value="1"/>
</dbReference>
<evidence type="ECO:0000313" key="6">
    <source>
        <dbReference type="EMBL" id="PRC93595.1"/>
    </source>
</evidence>
<keyword evidence="7" id="KW-1185">Reference proteome</keyword>
<keyword evidence="3" id="KW-0597">Phosphoprotein</keyword>
<dbReference type="InterPro" id="IPR036890">
    <property type="entry name" value="HATPase_C_sf"/>
</dbReference>
<comment type="catalytic activity">
    <reaction evidence="1">
        <text>ATP + protein L-histidine = ADP + protein N-phospho-L-histidine.</text>
        <dbReference type="EC" id="2.7.13.3"/>
    </reaction>
</comment>
<dbReference type="SUPFAM" id="SSF55874">
    <property type="entry name" value="ATPase domain of HSP90 chaperone/DNA topoisomerase II/histidine kinase"/>
    <property type="match status" value="1"/>
</dbReference>
<protein>
    <recommendedName>
        <fullName evidence="2">histidine kinase</fullName>
        <ecNumber evidence="2">2.7.13.3</ecNumber>
    </recommendedName>
</protein>
<dbReference type="PANTHER" id="PTHR43065:SF47">
    <property type="match status" value="1"/>
</dbReference>
<name>A0A2S9H0S9_9BURK</name>
<dbReference type="Proteomes" id="UP000237839">
    <property type="component" value="Unassembled WGS sequence"/>
</dbReference>
<dbReference type="InterPro" id="IPR005467">
    <property type="entry name" value="His_kinase_dom"/>
</dbReference>
<dbReference type="AlphaFoldDB" id="A0A2S9H0S9"/>
<dbReference type="Gene3D" id="3.30.450.40">
    <property type="match status" value="1"/>
</dbReference>
<dbReference type="Gene3D" id="3.30.565.10">
    <property type="entry name" value="Histidine kinase-like ATPase, C-terminal domain"/>
    <property type="match status" value="1"/>
</dbReference>
<dbReference type="InterPro" id="IPR003594">
    <property type="entry name" value="HATPase_dom"/>
</dbReference>
<sequence length="453" mass="49486">MPMHAIADEIPDKFIAKWQNTTNVMADIFDVPAGLIMRVLPEQIEVLVSSHTAKNPYEAKEKANLHTGLYCETVMASRTILQVPNALLDEHWNHNPDVALNMISYLGVPLMLPNEEVFGTICVLDNKTRSYQTKYIDLLWEIKKSIEADFKIIEQQAKLQASYAEVLQAIESQKRDAVKLEQANTELSIALASLTKMQCELVRAETMAALGSLVAGVSHELNTPLGNSMMAASSLQYQVATLAAELPKGITRGRINEFVATLGEAADILMRSLSRTADMVSSFKQVAVDQTSLNHRSFSLKATIADILMTLTSPISESQVVVESDIPAMITMDSYPGPLCQILSILISNSIMHAFVGRTHGKITVSAELQEDDMVRLIICDDGIGIPKANLARVFDPFFTTAMGHGGSGLGLHIAYNLAHSALRGTIVVESLPDQGARFTLTLPRVAPVTELK</sequence>
<evidence type="ECO:0000256" key="2">
    <source>
        <dbReference type="ARBA" id="ARBA00012438"/>
    </source>
</evidence>
<evidence type="ECO:0000256" key="4">
    <source>
        <dbReference type="SAM" id="Coils"/>
    </source>
</evidence>
<keyword evidence="4" id="KW-0175">Coiled coil</keyword>
<dbReference type="InterPro" id="IPR003018">
    <property type="entry name" value="GAF"/>
</dbReference>
<organism evidence="6 7">
    <name type="scientific">Solimicrobium silvestre</name>
    <dbReference type="NCBI Taxonomy" id="2099400"/>
    <lineage>
        <taxon>Bacteria</taxon>
        <taxon>Pseudomonadati</taxon>
        <taxon>Pseudomonadota</taxon>
        <taxon>Betaproteobacteria</taxon>
        <taxon>Burkholderiales</taxon>
        <taxon>Oxalobacteraceae</taxon>
        <taxon>Solimicrobium</taxon>
    </lineage>
</organism>
<dbReference type="SUPFAM" id="SSF47384">
    <property type="entry name" value="Homodimeric domain of signal transducing histidine kinase"/>
    <property type="match status" value="1"/>
</dbReference>
<dbReference type="SMART" id="SM00388">
    <property type="entry name" value="HisKA"/>
    <property type="match status" value="1"/>
</dbReference>
<dbReference type="CDD" id="cd00082">
    <property type="entry name" value="HisKA"/>
    <property type="match status" value="1"/>
</dbReference>
<dbReference type="InterPro" id="IPR036097">
    <property type="entry name" value="HisK_dim/P_sf"/>
</dbReference>
<reference evidence="6 7" key="1">
    <citation type="submission" date="2018-02" db="EMBL/GenBank/DDBJ databases">
        <title>Solimicrobium silvestre gen. nov., sp. nov., isolated from alpine forest soil.</title>
        <authorList>
            <person name="Margesin R."/>
            <person name="Albuquerque L."/>
            <person name="Zhang D.-C."/>
            <person name="Froufe H.J.C."/>
            <person name="Severino R."/>
            <person name="Roxo I."/>
            <person name="Egas C."/>
            <person name="Da Costa M.S."/>
        </authorList>
    </citation>
    <scope>NUCLEOTIDE SEQUENCE [LARGE SCALE GENOMIC DNA]</scope>
    <source>
        <strain evidence="6 7">S20-91</strain>
    </source>
</reference>
<dbReference type="PROSITE" id="PS50109">
    <property type="entry name" value="HIS_KIN"/>
    <property type="match status" value="1"/>
</dbReference>
<dbReference type="EC" id="2.7.13.3" evidence="2"/>
<dbReference type="Pfam" id="PF02518">
    <property type="entry name" value="HATPase_c"/>
    <property type="match status" value="1"/>
</dbReference>
<accession>A0A2S9H0S9</accession>
<gene>
    <name evidence="6" type="ORF">S2091_1596</name>
</gene>
<dbReference type="Gene3D" id="1.10.287.130">
    <property type="match status" value="1"/>
</dbReference>
<keyword evidence="6" id="KW-0808">Transferase</keyword>
<dbReference type="InterPro" id="IPR004358">
    <property type="entry name" value="Sig_transdc_His_kin-like_C"/>
</dbReference>
<dbReference type="Pfam" id="PF13185">
    <property type="entry name" value="GAF_2"/>
    <property type="match status" value="1"/>
</dbReference>
<dbReference type="SMART" id="SM00387">
    <property type="entry name" value="HATPase_c"/>
    <property type="match status" value="1"/>
</dbReference>
<feature type="coiled-coil region" evidence="4">
    <location>
        <begin position="163"/>
        <end position="190"/>
    </location>
</feature>
<evidence type="ECO:0000313" key="7">
    <source>
        <dbReference type="Proteomes" id="UP000237839"/>
    </source>
</evidence>
<dbReference type="InterPro" id="IPR003661">
    <property type="entry name" value="HisK_dim/P_dom"/>
</dbReference>
<keyword evidence="6" id="KW-0418">Kinase</keyword>
<dbReference type="EMBL" id="PUGF01000006">
    <property type="protein sequence ID" value="PRC93595.1"/>
    <property type="molecule type" value="Genomic_DNA"/>
</dbReference>
<evidence type="ECO:0000259" key="5">
    <source>
        <dbReference type="PROSITE" id="PS50109"/>
    </source>
</evidence>
<evidence type="ECO:0000256" key="1">
    <source>
        <dbReference type="ARBA" id="ARBA00000085"/>
    </source>
</evidence>